<reference evidence="3" key="1">
    <citation type="submission" date="2021-06" db="EMBL/GenBank/DDBJ databases">
        <title>Interrogation of the integrated mobile genetic elements in gut-associated Bacteroides with a consensus prediction approach.</title>
        <authorList>
            <person name="Campbell D.E."/>
            <person name="Leigh J.R."/>
            <person name="Kim T."/>
            <person name="England W."/>
            <person name="Whitaker R.J."/>
            <person name="Degnan P.H."/>
        </authorList>
    </citation>
    <scope>NUCLEOTIDE SEQUENCE</scope>
    <source>
        <strain evidence="3">VPI-3443</strain>
    </source>
</reference>
<evidence type="ECO:0000313" key="3">
    <source>
        <dbReference type="EMBL" id="UYU90407.1"/>
    </source>
</evidence>
<feature type="domain" description="Right handed beta helix" evidence="2">
    <location>
        <begin position="186"/>
        <end position="322"/>
    </location>
</feature>
<evidence type="ECO:0000313" key="4">
    <source>
        <dbReference type="Proteomes" id="UP001162960"/>
    </source>
</evidence>
<dbReference type="PROSITE" id="PS51257">
    <property type="entry name" value="PROKAR_LIPOPROTEIN"/>
    <property type="match status" value="1"/>
</dbReference>
<keyword evidence="1" id="KW-0732">Signal</keyword>
<organism evidence="3 4">
    <name type="scientific">Bacteroides thetaiotaomicron</name>
    <dbReference type="NCBI Taxonomy" id="818"/>
    <lineage>
        <taxon>Bacteria</taxon>
        <taxon>Pseudomonadati</taxon>
        <taxon>Bacteroidota</taxon>
        <taxon>Bacteroidia</taxon>
        <taxon>Bacteroidales</taxon>
        <taxon>Bacteroidaceae</taxon>
        <taxon>Bacteroides</taxon>
    </lineage>
</organism>
<feature type="signal peptide" evidence="1">
    <location>
        <begin position="1"/>
        <end position="23"/>
    </location>
</feature>
<accession>A0AB38UBU6</accession>
<dbReference type="SMART" id="SM00710">
    <property type="entry name" value="PbH1"/>
    <property type="match status" value="6"/>
</dbReference>
<dbReference type="SUPFAM" id="SSF51126">
    <property type="entry name" value="Pectin lyase-like"/>
    <property type="match status" value="1"/>
</dbReference>
<name>A0AB38UBU6_BACT4</name>
<dbReference type="Pfam" id="PF13229">
    <property type="entry name" value="Beta_helix"/>
    <property type="match status" value="1"/>
</dbReference>
<evidence type="ECO:0000259" key="2">
    <source>
        <dbReference type="Pfam" id="PF13229"/>
    </source>
</evidence>
<dbReference type="InterPro" id="IPR006626">
    <property type="entry name" value="PbH1"/>
</dbReference>
<protein>
    <submittedName>
        <fullName evidence="3">Right-handed parallel beta-helix repeat-containing protein</fullName>
    </submittedName>
</protein>
<gene>
    <name evidence="3" type="ORF">KQP74_21130</name>
</gene>
<dbReference type="InterPro" id="IPR011050">
    <property type="entry name" value="Pectin_lyase_fold/virulence"/>
</dbReference>
<dbReference type="Gene3D" id="2.160.20.10">
    <property type="entry name" value="Single-stranded right-handed beta-helix, Pectin lyase-like"/>
    <property type="match status" value="1"/>
</dbReference>
<evidence type="ECO:0000256" key="1">
    <source>
        <dbReference type="SAM" id="SignalP"/>
    </source>
</evidence>
<sequence>MIRFFFFMSLISAMLLSCSSCVTQNKTSIERTSTTQEEIHCDTILPYAEGSFIKLNNDIDLGGKVAQLLSNITLIPGKGVFKNGSLVGNDTKIKGVGILFENVKIHGSWIAKEVSTRMFENLEYENSLADVLALSNSGIYNNVYIGPGEYSVSAKSFLGGLYPKSNSHIIIDGTLRLIPNDYQGCYVIFVDGCQNVIIEGKGCIYGDKYTHKGDNGQWGHGINIYNSKNFSIRNLSVKDCWGDCIYVGENSESILIDNCCLDNGRRQGVSVTSANHVQISNTIITNIAGSDPQYGIDIEPNEGDTVDNVIINNVQCLNCVGGITSWKSKNARIGKIKISNCIIKGTTAKRAVVLELAEEIEMKDCVVYSGENDAINATRVDKLTLKDNKIISTNESPLNIIKCGRSVTRNNTINKKNTLKK</sequence>
<feature type="chain" id="PRO_5044282558" evidence="1">
    <location>
        <begin position="24"/>
        <end position="421"/>
    </location>
</feature>
<dbReference type="EMBL" id="CP083685">
    <property type="protein sequence ID" value="UYU90407.1"/>
    <property type="molecule type" value="Genomic_DNA"/>
</dbReference>
<dbReference type="InterPro" id="IPR039448">
    <property type="entry name" value="Beta_helix"/>
</dbReference>
<proteinExistence type="predicted"/>
<dbReference type="RefSeq" id="WP_022471253.1">
    <property type="nucleotide sequence ID" value="NZ_AP022660.1"/>
</dbReference>
<dbReference type="Proteomes" id="UP001162960">
    <property type="component" value="Chromosome"/>
</dbReference>
<dbReference type="AlphaFoldDB" id="A0AB38UBU6"/>
<dbReference type="InterPro" id="IPR012334">
    <property type="entry name" value="Pectin_lyas_fold"/>
</dbReference>